<sequence length="76" mass="8417">MPPAARSIFTSSIFTLAFEQHPHLGRQTQTPTATDPSIKNITEQLLAEFRKVVRDIKEQALHQIFVSGSGLIATVQ</sequence>
<protein>
    <submittedName>
        <fullName evidence="1">Uncharacterized protein</fullName>
    </submittedName>
</protein>
<evidence type="ECO:0000313" key="2">
    <source>
        <dbReference type="Proteomes" id="UP000191342"/>
    </source>
</evidence>
<organism evidence="1 2">
    <name type="scientific">Penicillium flavigenum</name>
    <dbReference type="NCBI Taxonomy" id="254877"/>
    <lineage>
        <taxon>Eukaryota</taxon>
        <taxon>Fungi</taxon>
        <taxon>Dikarya</taxon>
        <taxon>Ascomycota</taxon>
        <taxon>Pezizomycotina</taxon>
        <taxon>Eurotiomycetes</taxon>
        <taxon>Eurotiomycetidae</taxon>
        <taxon>Eurotiales</taxon>
        <taxon>Aspergillaceae</taxon>
        <taxon>Penicillium</taxon>
    </lineage>
</organism>
<name>A0A1V6SXT7_9EURO</name>
<proteinExistence type="predicted"/>
<dbReference type="EMBL" id="MLQL01000020">
    <property type="protein sequence ID" value="OQE18828.1"/>
    <property type="molecule type" value="Genomic_DNA"/>
</dbReference>
<accession>A0A1V6SXT7</accession>
<reference evidence="2" key="1">
    <citation type="journal article" date="2017" name="Nat. Microbiol.">
        <title>Global analysis of biosynthetic gene clusters reveals vast potential of secondary metabolite production in Penicillium species.</title>
        <authorList>
            <person name="Nielsen J.C."/>
            <person name="Grijseels S."/>
            <person name="Prigent S."/>
            <person name="Ji B."/>
            <person name="Dainat J."/>
            <person name="Nielsen K.F."/>
            <person name="Frisvad J.C."/>
            <person name="Workman M."/>
            <person name="Nielsen J."/>
        </authorList>
    </citation>
    <scope>NUCLEOTIDE SEQUENCE [LARGE SCALE GENOMIC DNA]</scope>
    <source>
        <strain evidence="2">IBT 14082</strain>
    </source>
</reference>
<evidence type="ECO:0000313" key="1">
    <source>
        <dbReference type="EMBL" id="OQE18828.1"/>
    </source>
</evidence>
<gene>
    <name evidence="1" type="ORF">PENFLA_c020G04933</name>
</gene>
<comment type="caution">
    <text evidence="1">The sequence shown here is derived from an EMBL/GenBank/DDBJ whole genome shotgun (WGS) entry which is preliminary data.</text>
</comment>
<dbReference type="Proteomes" id="UP000191342">
    <property type="component" value="Unassembled WGS sequence"/>
</dbReference>
<keyword evidence="2" id="KW-1185">Reference proteome</keyword>
<dbReference type="AlphaFoldDB" id="A0A1V6SXT7"/>